<gene>
    <name evidence="3" type="ORF">SAMN05216257_101560</name>
</gene>
<feature type="transmembrane region" description="Helical" evidence="1">
    <location>
        <begin position="29"/>
        <end position="48"/>
    </location>
</feature>
<feature type="transmembrane region" description="Helical" evidence="1">
    <location>
        <begin position="60"/>
        <end position="80"/>
    </location>
</feature>
<dbReference type="OrthoDB" id="7818056at2"/>
<dbReference type="InterPro" id="IPR037185">
    <property type="entry name" value="EmrE-like"/>
</dbReference>
<name>A0A1G8Z577_9RHOB</name>
<feature type="transmembrane region" description="Helical" evidence="1">
    <location>
        <begin position="192"/>
        <end position="211"/>
    </location>
</feature>
<feature type="transmembrane region" description="Helical" evidence="1">
    <location>
        <begin position="137"/>
        <end position="154"/>
    </location>
</feature>
<keyword evidence="4" id="KW-1185">Reference proteome</keyword>
<feature type="transmembrane region" description="Helical" evidence="1">
    <location>
        <begin position="86"/>
        <end position="104"/>
    </location>
</feature>
<accession>A0A1G8Z577</accession>
<evidence type="ECO:0000313" key="4">
    <source>
        <dbReference type="Proteomes" id="UP000199328"/>
    </source>
</evidence>
<evidence type="ECO:0000259" key="2">
    <source>
        <dbReference type="Pfam" id="PF00892"/>
    </source>
</evidence>
<evidence type="ECO:0000256" key="1">
    <source>
        <dbReference type="SAM" id="Phobius"/>
    </source>
</evidence>
<sequence length="274" mass="29383">MALAMFLFAAVDAQGKFLTQSLHPIQIVWTRQLGLLAGAFVLLALRGRALLDTGQPMAQFVRGALAATSATLFITAVAFVPLADAVAISFVAPFIVTLMGAIFLREPVGLRRWAAVIVGFVGTLIVIRPGLGVLHPAAFLVIGAAALFSLRQILSRSLAATDRTETTVAYTAFVGSALLTLPLPFVWRTPDWGLELALLIGMAVIAGVAELMVIKALEIGQAVVVAPVHYSIMIWATVYGWLLFGQLPDFWTWIGAAIIVATGIYTLNRERRSQ</sequence>
<dbReference type="EMBL" id="FNFV01000001">
    <property type="protein sequence ID" value="SDK09555.1"/>
    <property type="molecule type" value="Genomic_DNA"/>
</dbReference>
<feature type="domain" description="EamA" evidence="2">
    <location>
        <begin position="137"/>
        <end position="261"/>
    </location>
</feature>
<feature type="transmembrane region" description="Helical" evidence="1">
    <location>
        <begin position="250"/>
        <end position="268"/>
    </location>
</feature>
<evidence type="ECO:0000313" key="3">
    <source>
        <dbReference type="EMBL" id="SDK09555.1"/>
    </source>
</evidence>
<keyword evidence="1" id="KW-0812">Transmembrane</keyword>
<dbReference type="AlphaFoldDB" id="A0A1G8Z577"/>
<keyword evidence="1" id="KW-0472">Membrane</keyword>
<protein>
    <submittedName>
        <fullName evidence="3">S-adenosylmethionine uptake transporter</fullName>
    </submittedName>
</protein>
<dbReference type="SUPFAM" id="SSF103481">
    <property type="entry name" value="Multidrug resistance efflux transporter EmrE"/>
    <property type="match status" value="2"/>
</dbReference>
<dbReference type="Pfam" id="PF00892">
    <property type="entry name" value="EamA"/>
    <property type="match status" value="2"/>
</dbReference>
<keyword evidence="1" id="KW-1133">Transmembrane helix</keyword>
<dbReference type="RefSeq" id="WP_092498360.1">
    <property type="nucleotide sequence ID" value="NZ_FNFV01000001.1"/>
</dbReference>
<reference evidence="4" key="1">
    <citation type="submission" date="2016-10" db="EMBL/GenBank/DDBJ databases">
        <authorList>
            <person name="Varghese N."/>
            <person name="Submissions S."/>
        </authorList>
    </citation>
    <scope>NUCLEOTIDE SEQUENCE [LARGE SCALE GENOMIC DNA]</scope>
    <source>
        <strain evidence="4">CGMCC 1.10789</strain>
    </source>
</reference>
<proteinExistence type="predicted"/>
<dbReference type="GO" id="GO:0016020">
    <property type="term" value="C:membrane"/>
    <property type="evidence" value="ECO:0007669"/>
    <property type="project" value="InterPro"/>
</dbReference>
<feature type="transmembrane region" description="Helical" evidence="1">
    <location>
        <begin position="223"/>
        <end position="244"/>
    </location>
</feature>
<dbReference type="PANTHER" id="PTHR22911">
    <property type="entry name" value="ACYL-MALONYL CONDENSING ENZYME-RELATED"/>
    <property type="match status" value="1"/>
</dbReference>
<feature type="domain" description="EamA" evidence="2">
    <location>
        <begin position="2"/>
        <end position="127"/>
    </location>
</feature>
<dbReference type="Proteomes" id="UP000199328">
    <property type="component" value="Unassembled WGS sequence"/>
</dbReference>
<dbReference type="PANTHER" id="PTHR22911:SF103">
    <property type="entry name" value="BLR2811 PROTEIN"/>
    <property type="match status" value="1"/>
</dbReference>
<dbReference type="STRING" id="990712.SAMN05216257_101560"/>
<feature type="transmembrane region" description="Helical" evidence="1">
    <location>
        <begin position="166"/>
        <end position="186"/>
    </location>
</feature>
<organism evidence="3 4">
    <name type="scientific">Meinhardsimonia xiamenensis</name>
    <dbReference type="NCBI Taxonomy" id="990712"/>
    <lineage>
        <taxon>Bacteria</taxon>
        <taxon>Pseudomonadati</taxon>
        <taxon>Pseudomonadota</taxon>
        <taxon>Alphaproteobacteria</taxon>
        <taxon>Rhodobacterales</taxon>
        <taxon>Paracoccaceae</taxon>
        <taxon>Meinhardsimonia</taxon>
    </lineage>
</organism>
<dbReference type="InterPro" id="IPR000620">
    <property type="entry name" value="EamA_dom"/>
</dbReference>
<feature type="transmembrane region" description="Helical" evidence="1">
    <location>
        <begin position="113"/>
        <end position="131"/>
    </location>
</feature>